<keyword evidence="1" id="KW-0812">Transmembrane</keyword>
<keyword evidence="1" id="KW-1133">Transmembrane helix</keyword>
<evidence type="ECO:0000313" key="3">
    <source>
        <dbReference type="Proteomes" id="UP000712045"/>
    </source>
</evidence>
<name>A0ABS2I405_9ACTN</name>
<gene>
    <name evidence="2" type="ORF">JS521_26810</name>
</gene>
<protein>
    <submittedName>
        <fullName evidence="2">FUSC family protein</fullName>
    </submittedName>
</protein>
<reference evidence="2 3" key="1">
    <citation type="submission" date="2021-02" db="EMBL/GenBank/DDBJ databases">
        <title>Genome Streptomyces sp. RHZ10.</title>
        <authorList>
            <person name="Besaury L."/>
        </authorList>
    </citation>
    <scope>NUCLEOTIDE SEQUENCE [LARGE SCALE GENOMIC DNA]</scope>
    <source>
        <strain evidence="2 3">RHZ10</strain>
    </source>
</reference>
<keyword evidence="1" id="KW-0472">Membrane</keyword>
<feature type="transmembrane region" description="Helical" evidence="1">
    <location>
        <begin position="72"/>
        <end position="105"/>
    </location>
</feature>
<accession>A0ABS2I405</accession>
<proteinExistence type="predicted"/>
<comment type="caution">
    <text evidence="2">The sequence shown here is derived from an EMBL/GenBank/DDBJ whole genome shotgun (WGS) entry which is preliminary data.</text>
</comment>
<evidence type="ECO:0000313" key="2">
    <source>
        <dbReference type="EMBL" id="MBM7057373.1"/>
    </source>
</evidence>
<dbReference type="Proteomes" id="UP000712045">
    <property type="component" value="Unassembled WGS sequence"/>
</dbReference>
<feature type="transmembrane region" description="Helical" evidence="1">
    <location>
        <begin position="20"/>
        <end position="41"/>
    </location>
</feature>
<dbReference type="EMBL" id="JAFEUF010000187">
    <property type="protein sequence ID" value="MBM7057373.1"/>
    <property type="molecule type" value="Genomic_DNA"/>
</dbReference>
<organism evidence="2 3">
    <name type="scientific">Streptomyces durocortorensis</name>
    <dbReference type="NCBI Taxonomy" id="2811104"/>
    <lineage>
        <taxon>Bacteria</taxon>
        <taxon>Bacillati</taxon>
        <taxon>Actinomycetota</taxon>
        <taxon>Actinomycetes</taxon>
        <taxon>Kitasatosporales</taxon>
        <taxon>Streptomycetaceae</taxon>
        <taxon>Streptomyces</taxon>
    </lineage>
</organism>
<keyword evidence="3" id="KW-1185">Reference proteome</keyword>
<sequence length="371" mass="39554">MKAVLTRMAPRMQRPDRYQVVQSLKAAAAAIIAWALTGWWLEAPMALMAPWAAVALVQGTVYRSMRTATQLLLMITAGTLLAAGAAAVTGNTMTAVVIALPLTALLGNLAPVGGQGLYAPTTALFVLAYGSYSLPAVGHRLLETLVGAAVGIAVNAVVLPPVHSLHVNRLACALPRDCARLLRDIADGMEDYDAQRAERWHRSAQDLLASVSQLYVGRGWDSESFRLNPGHRLRRTTPAPSTAWDVVWARVSNRLLALTLTLWETASDHRGLPRPPLRALEDLGLLLSAAAEACAPHEAIMAHGWDEEQRDRRNAALADAHRALAAVKEHLHGQAPDVGAALGSLAADCHALLDDLAPDEGDTGVRPTGAR</sequence>
<evidence type="ECO:0000256" key="1">
    <source>
        <dbReference type="SAM" id="Phobius"/>
    </source>
</evidence>